<dbReference type="AlphaFoldDB" id="A0A7J7QXB4"/>
<dbReference type="PANTHER" id="PTHR22426:SF1">
    <property type="entry name" value="LYSINE-RICH NUCLEOLAR PROTEIN 1"/>
    <property type="match status" value="1"/>
</dbReference>
<dbReference type="Pfam" id="PF15477">
    <property type="entry name" value="SMAP"/>
    <property type="match status" value="1"/>
</dbReference>
<feature type="region of interest" description="Disordered" evidence="1">
    <location>
        <begin position="1"/>
        <end position="68"/>
    </location>
</feature>
<feature type="domain" description="Small acidic protein-like" evidence="2">
    <location>
        <begin position="414"/>
        <end position="487"/>
    </location>
</feature>
<name>A0A7J7QXB4_PIPKU</name>
<feature type="compositionally biased region" description="Basic and acidic residues" evidence="1">
    <location>
        <begin position="123"/>
        <end position="143"/>
    </location>
</feature>
<evidence type="ECO:0000313" key="4">
    <source>
        <dbReference type="Proteomes" id="UP000558488"/>
    </source>
</evidence>
<accession>A0A7J7QXB4</accession>
<organism evidence="3 4">
    <name type="scientific">Pipistrellus kuhlii</name>
    <name type="common">Kuhl's pipistrelle</name>
    <dbReference type="NCBI Taxonomy" id="59472"/>
    <lineage>
        <taxon>Eukaryota</taxon>
        <taxon>Metazoa</taxon>
        <taxon>Chordata</taxon>
        <taxon>Craniata</taxon>
        <taxon>Vertebrata</taxon>
        <taxon>Euteleostomi</taxon>
        <taxon>Mammalia</taxon>
        <taxon>Eutheria</taxon>
        <taxon>Laurasiatheria</taxon>
        <taxon>Chiroptera</taxon>
        <taxon>Yangochiroptera</taxon>
        <taxon>Vespertilionidae</taxon>
        <taxon>Pipistrellus</taxon>
    </lineage>
</organism>
<protein>
    <submittedName>
        <fullName evidence="3">Lysine rich nucleolar protein 1</fullName>
    </submittedName>
</protein>
<evidence type="ECO:0000259" key="2">
    <source>
        <dbReference type="Pfam" id="PF15477"/>
    </source>
</evidence>
<comment type="caution">
    <text evidence="3">The sequence shown here is derived from an EMBL/GenBank/DDBJ whole genome shotgun (WGS) entry which is preliminary data.</text>
</comment>
<feature type="region of interest" description="Disordered" evidence="1">
    <location>
        <begin position="240"/>
        <end position="340"/>
    </location>
</feature>
<feature type="compositionally biased region" description="Basic residues" evidence="1">
    <location>
        <begin position="113"/>
        <end position="122"/>
    </location>
</feature>
<reference evidence="3 4" key="1">
    <citation type="journal article" date="2020" name="Nature">
        <title>Six reference-quality genomes reveal evolution of bat adaptations.</title>
        <authorList>
            <person name="Jebb D."/>
            <person name="Huang Z."/>
            <person name="Pippel M."/>
            <person name="Hughes G.M."/>
            <person name="Lavrichenko K."/>
            <person name="Devanna P."/>
            <person name="Winkler S."/>
            <person name="Jermiin L.S."/>
            <person name="Skirmuntt E.C."/>
            <person name="Katzourakis A."/>
            <person name="Burkitt-Gray L."/>
            <person name="Ray D.A."/>
            <person name="Sullivan K.A.M."/>
            <person name="Roscito J.G."/>
            <person name="Kirilenko B.M."/>
            <person name="Davalos L.M."/>
            <person name="Corthals A.P."/>
            <person name="Power M.L."/>
            <person name="Jones G."/>
            <person name="Ransome R.D."/>
            <person name="Dechmann D.K.N."/>
            <person name="Locatelli A.G."/>
            <person name="Puechmaille S.J."/>
            <person name="Fedrigo O."/>
            <person name="Jarvis E.D."/>
            <person name="Hiller M."/>
            <person name="Vernes S.C."/>
            <person name="Myers E.W."/>
            <person name="Teeling E.C."/>
        </authorList>
    </citation>
    <scope>NUCLEOTIDE SEQUENCE [LARGE SCALE GENOMIC DNA]</scope>
    <source>
        <strain evidence="3">MPipKuh1</strain>
        <tissue evidence="3">Flight muscle</tissue>
    </source>
</reference>
<keyword evidence="4" id="KW-1185">Reference proteome</keyword>
<feature type="compositionally biased region" description="Polar residues" evidence="1">
    <location>
        <begin position="144"/>
        <end position="158"/>
    </location>
</feature>
<feature type="compositionally biased region" description="Basic and acidic residues" evidence="1">
    <location>
        <begin position="56"/>
        <end position="68"/>
    </location>
</feature>
<sequence>MVAVSTATALPARPRPGRSWNTSATGRRLRSVSGSRRSGLFGGGAGRPAEMITKNHKGDLGLRLPEKNKKKVEPETQYLFLSSNSYYTEVCPTTAMSSTKNVIQGRARETPLVKKKKKKKKEHSTICEEHLEPETTFRARQTEKSPSPRTQALGSSEFLNGEKKKKRKSSWPLALSPGVREKTSLDPRQVEEVTRVGRKLKKHREKKAQEAAAFLVGDPWVCEARDTLHACSVGKDDQEQAALVQKRQQRGPREHVNKKKKKKTHQEEDTRLGHPKPAGSTESSLRKRCAKKPVKVEASEYIPVGDSLKAPVRKKTKPTKKVEEPGTEEPALKRKKKKKDKVAELWKEEPDTDLEVVLEKKGNMDEAHIDQVRRKALQEEIDRESGKTEASGTQTWTVSAMPALFEAGTQFGQWDTAGFENEDQKLKFLKLMGGFKNLSPSFGRTPDTTRRPNMALDRLAACSLQQSLQRDYARAMTRKHGGRAGLGFAASDKVFYIDRNASKSIKFED</sequence>
<gene>
    <name evidence="3" type="ORF">mPipKuh1_007322</name>
</gene>
<dbReference type="PANTHER" id="PTHR22426">
    <property type="entry name" value="ARGININE_SERINE-RICH COILED-COIL PROTEIN 2"/>
    <property type="match status" value="1"/>
</dbReference>
<feature type="region of interest" description="Disordered" evidence="1">
    <location>
        <begin position="111"/>
        <end position="190"/>
    </location>
</feature>
<evidence type="ECO:0000313" key="3">
    <source>
        <dbReference type="EMBL" id="KAF6268459.1"/>
    </source>
</evidence>
<dbReference type="Proteomes" id="UP000558488">
    <property type="component" value="Unassembled WGS sequence"/>
</dbReference>
<dbReference type="EMBL" id="JACAGB010000122">
    <property type="protein sequence ID" value="KAF6268459.1"/>
    <property type="molecule type" value="Genomic_DNA"/>
</dbReference>
<evidence type="ECO:0000256" key="1">
    <source>
        <dbReference type="SAM" id="MobiDB-lite"/>
    </source>
</evidence>
<dbReference type="InterPro" id="IPR028124">
    <property type="entry name" value="SMAP_dom"/>
</dbReference>
<feature type="compositionally biased region" description="Basic and acidic residues" evidence="1">
    <location>
        <begin position="179"/>
        <end position="190"/>
    </location>
</feature>
<proteinExistence type="predicted"/>